<feature type="transmembrane region" description="Helical" evidence="1">
    <location>
        <begin position="117"/>
        <end position="136"/>
    </location>
</feature>
<sequence length="233" mass="26440">MMATEKNESIDKSFKLADLQSCRKYVAFLTLVYFLMVLTQVNFAKSNTGNISRASSHYDFIPTRNNFEVPTEYVRLGTTLQSIGLVIGAIVASNLADIYGRKKGSLCPLEKLDSLKIFFKVLFIATIGLMLSLLATSFAPSFIVFTFLRFLDILFTGGKHWLVNLIKFHIYLKDTPRWLIKKGRSKEASEAAICIKKWGEISSEKVKHITYVVEKSVKEVPFLILPTVLLYYT</sequence>
<feature type="transmembrane region" description="Helical" evidence="1">
    <location>
        <begin position="73"/>
        <end position="96"/>
    </location>
</feature>
<name>A0A183HDF2_9BILA</name>
<keyword evidence="3" id="KW-1185">Reference proteome</keyword>
<feature type="transmembrane region" description="Helical" evidence="1">
    <location>
        <begin position="25"/>
        <end position="43"/>
    </location>
</feature>
<proteinExistence type="predicted"/>
<dbReference type="InterPro" id="IPR036259">
    <property type="entry name" value="MFS_trans_sf"/>
</dbReference>
<protein>
    <submittedName>
        <fullName evidence="4">MFS domain-containing protein</fullName>
    </submittedName>
</protein>
<evidence type="ECO:0000313" key="4">
    <source>
        <dbReference type="WBParaSite" id="OFLC_0000551301-mRNA-1"/>
    </source>
</evidence>
<evidence type="ECO:0000313" key="3">
    <source>
        <dbReference type="Proteomes" id="UP000267606"/>
    </source>
</evidence>
<reference evidence="2 3" key="2">
    <citation type="submission" date="2018-11" db="EMBL/GenBank/DDBJ databases">
        <authorList>
            <consortium name="Pathogen Informatics"/>
        </authorList>
    </citation>
    <scope>NUCLEOTIDE SEQUENCE [LARGE SCALE GENOMIC DNA]</scope>
</reference>
<evidence type="ECO:0000256" key="1">
    <source>
        <dbReference type="SAM" id="Phobius"/>
    </source>
</evidence>
<keyword evidence="1" id="KW-0472">Membrane</keyword>
<dbReference type="WBParaSite" id="OFLC_0000551301-mRNA-1">
    <property type="protein sequence ID" value="OFLC_0000551301-mRNA-1"/>
    <property type="gene ID" value="OFLC_0000551301"/>
</dbReference>
<accession>A0A183HDF2</accession>
<dbReference type="Proteomes" id="UP000267606">
    <property type="component" value="Unassembled WGS sequence"/>
</dbReference>
<keyword evidence="1" id="KW-0812">Transmembrane</keyword>
<reference evidence="4" key="1">
    <citation type="submission" date="2016-06" db="UniProtKB">
        <authorList>
            <consortium name="WormBaseParasite"/>
        </authorList>
    </citation>
    <scope>IDENTIFICATION</scope>
</reference>
<dbReference type="SUPFAM" id="SSF103473">
    <property type="entry name" value="MFS general substrate transporter"/>
    <property type="match status" value="1"/>
</dbReference>
<dbReference type="Gene3D" id="1.20.1250.20">
    <property type="entry name" value="MFS general substrate transporter like domains"/>
    <property type="match status" value="1"/>
</dbReference>
<dbReference type="EMBL" id="UZAJ01004786">
    <property type="protein sequence ID" value="VDO43436.1"/>
    <property type="molecule type" value="Genomic_DNA"/>
</dbReference>
<dbReference type="STRING" id="387005.A0A183HDF2"/>
<keyword evidence="1" id="KW-1133">Transmembrane helix</keyword>
<organism evidence="4">
    <name type="scientific">Onchocerca flexuosa</name>
    <dbReference type="NCBI Taxonomy" id="387005"/>
    <lineage>
        <taxon>Eukaryota</taxon>
        <taxon>Metazoa</taxon>
        <taxon>Ecdysozoa</taxon>
        <taxon>Nematoda</taxon>
        <taxon>Chromadorea</taxon>
        <taxon>Rhabditida</taxon>
        <taxon>Spirurina</taxon>
        <taxon>Spiruromorpha</taxon>
        <taxon>Filarioidea</taxon>
        <taxon>Onchocercidae</taxon>
        <taxon>Onchocerca</taxon>
    </lineage>
</organism>
<gene>
    <name evidence="2" type="ORF">OFLC_LOCUS5516</name>
</gene>
<evidence type="ECO:0000313" key="2">
    <source>
        <dbReference type="EMBL" id="VDO43436.1"/>
    </source>
</evidence>
<dbReference type="AlphaFoldDB" id="A0A183HDF2"/>